<evidence type="ECO:0008006" key="4">
    <source>
        <dbReference type="Google" id="ProtNLM"/>
    </source>
</evidence>
<dbReference type="AlphaFoldDB" id="N9E136"/>
<name>N9E136_9GAMM</name>
<keyword evidence="3" id="KW-1185">Reference proteome</keyword>
<evidence type="ECO:0000256" key="1">
    <source>
        <dbReference type="SAM" id="SignalP"/>
    </source>
</evidence>
<comment type="caution">
    <text evidence="2">The sequence shown here is derived from an EMBL/GenBank/DDBJ whole genome shotgun (WGS) entry which is preliminary data.</text>
</comment>
<reference evidence="2 3" key="1">
    <citation type="submission" date="2013-02" db="EMBL/GenBank/DDBJ databases">
        <title>The Genome Sequence of Acinetobacter beijerinckii CIP 110307.</title>
        <authorList>
            <consortium name="The Broad Institute Genome Sequencing Platform"/>
            <consortium name="The Broad Institute Genome Sequencing Center for Infectious Disease"/>
            <person name="Cerqueira G."/>
            <person name="Feldgarden M."/>
            <person name="Courvalin P."/>
            <person name="Perichon B."/>
            <person name="Grillot-Courvalin C."/>
            <person name="Clermont D."/>
            <person name="Rocha E."/>
            <person name="Yoon E.-J."/>
            <person name="Nemec A."/>
            <person name="Walker B."/>
            <person name="Young S.K."/>
            <person name="Zeng Q."/>
            <person name="Gargeya S."/>
            <person name="Fitzgerald M."/>
            <person name="Haas B."/>
            <person name="Abouelleil A."/>
            <person name="Alvarado L."/>
            <person name="Arachchi H.M."/>
            <person name="Berlin A.M."/>
            <person name="Chapman S.B."/>
            <person name="Dewar J."/>
            <person name="Goldberg J."/>
            <person name="Griggs A."/>
            <person name="Gujja S."/>
            <person name="Hansen M."/>
            <person name="Howarth C."/>
            <person name="Imamovic A."/>
            <person name="Larimer J."/>
            <person name="McCowan C."/>
            <person name="Murphy C."/>
            <person name="Neiman D."/>
            <person name="Pearson M."/>
            <person name="Priest M."/>
            <person name="Roberts A."/>
            <person name="Saif S."/>
            <person name="Shea T."/>
            <person name="Sisk P."/>
            <person name="Sykes S."/>
            <person name="Wortman J."/>
            <person name="Nusbaum C."/>
            <person name="Birren B."/>
        </authorList>
    </citation>
    <scope>NUCLEOTIDE SEQUENCE [LARGE SCALE GENOMIC DNA]</scope>
    <source>
        <strain evidence="2 3">CIP 110307</strain>
    </source>
</reference>
<dbReference type="EMBL" id="APQL01000010">
    <property type="protein sequence ID" value="ENW03857.1"/>
    <property type="molecule type" value="Genomic_DNA"/>
</dbReference>
<protein>
    <recommendedName>
        <fullName evidence="4">Type 1 fimbrial protein</fullName>
    </recommendedName>
</protein>
<dbReference type="GeneID" id="29858058"/>
<gene>
    <name evidence="2" type="ORF">F933_02827</name>
</gene>
<dbReference type="HOGENOM" id="CLU_182742_0_0_6"/>
<dbReference type="STRING" id="262668.GCA_000931715_02800"/>
<sequence>MYKNISKSLLISIVAVFSATTYSANTIQFNGNIVEDTCFSNHTNKDCEAINKFQEKINTQSISNNDLNTSSQKNSINEISFEKLNDEKSAVIVASYY</sequence>
<feature type="chain" id="PRO_5004141383" description="Type 1 fimbrial protein" evidence="1">
    <location>
        <begin position="25"/>
        <end position="97"/>
    </location>
</feature>
<dbReference type="RefSeq" id="WP_005062276.1">
    <property type="nucleotide sequence ID" value="NZ_KB849766.1"/>
</dbReference>
<evidence type="ECO:0000313" key="2">
    <source>
        <dbReference type="EMBL" id="ENW03857.1"/>
    </source>
</evidence>
<feature type="signal peptide" evidence="1">
    <location>
        <begin position="1"/>
        <end position="24"/>
    </location>
</feature>
<proteinExistence type="predicted"/>
<organism evidence="2 3">
    <name type="scientific">Acinetobacter beijerinckii CIP 110307</name>
    <dbReference type="NCBI Taxonomy" id="1217648"/>
    <lineage>
        <taxon>Bacteria</taxon>
        <taxon>Pseudomonadati</taxon>
        <taxon>Pseudomonadota</taxon>
        <taxon>Gammaproteobacteria</taxon>
        <taxon>Moraxellales</taxon>
        <taxon>Moraxellaceae</taxon>
        <taxon>Acinetobacter</taxon>
    </lineage>
</organism>
<dbReference type="eggNOG" id="ENOG5031RK6">
    <property type="taxonomic scope" value="Bacteria"/>
</dbReference>
<accession>N9E136</accession>
<dbReference type="Proteomes" id="UP000017670">
    <property type="component" value="Unassembled WGS sequence"/>
</dbReference>
<keyword evidence="1" id="KW-0732">Signal</keyword>
<evidence type="ECO:0000313" key="3">
    <source>
        <dbReference type="Proteomes" id="UP000017670"/>
    </source>
</evidence>
<dbReference type="PATRIC" id="fig|1217648.3.peg.2749"/>